<dbReference type="InterPro" id="IPR005131">
    <property type="entry name" value="Ser_deHydtase_bsu"/>
</dbReference>
<comment type="cofactor">
    <cofactor evidence="1">
        <name>[4Fe-4S] cluster</name>
        <dbReference type="ChEBI" id="CHEBI:49883"/>
    </cofactor>
</comment>
<dbReference type="Proteomes" id="UP000016587">
    <property type="component" value="Chromosome"/>
</dbReference>
<feature type="domain" description="Serine dehydratase-like alpha subunit" evidence="12">
    <location>
        <begin position="240"/>
        <end position="501"/>
    </location>
</feature>
<feature type="domain" description="Serine dehydratase beta chain" evidence="13">
    <location>
        <begin position="62"/>
        <end position="214"/>
    </location>
</feature>
<reference evidence="15" key="2">
    <citation type="submission" date="2013-07" db="EMBL/GenBank/DDBJ databases">
        <authorList>
            <person name="Morais-Silva F.O."/>
            <person name="Rezende A.M."/>
            <person name="Pimentel C."/>
            <person name="Resende D.M."/>
            <person name="Santos C.I."/>
            <person name="Clemente C."/>
            <person name="de Oliveira L.M."/>
            <person name="da Silva S.M."/>
            <person name="Costa D.A."/>
            <person name="Varela-Raposo A."/>
            <person name="Horacio E.C.A."/>
            <person name="Matos M."/>
            <person name="Flores O."/>
            <person name="Ruiz J.C."/>
            <person name="Rodrigues-Pousada C."/>
        </authorList>
    </citation>
    <scope>NUCLEOTIDE SEQUENCE [LARGE SCALE GENOMIC DNA]</scope>
    <source>
        <strain evidence="15">ATCC 19364 / DSM 1382 / NCIMB 9332 / VKM B-1759</strain>
    </source>
</reference>
<dbReference type="NCBIfam" id="TIGR00720">
    <property type="entry name" value="sda_mono"/>
    <property type="match status" value="1"/>
</dbReference>
<evidence type="ECO:0000256" key="1">
    <source>
        <dbReference type="ARBA" id="ARBA00001966"/>
    </source>
</evidence>
<dbReference type="eggNOG" id="COG1760">
    <property type="taxonomic scope" value="Bacteria"/>
</dbReference>
<dbReference type="GO" id="GO:0003941">
    <property type="term" value="F:L-serine ammonia-lyase activity"/>
    <property type="evidence" value="ECO:0007669"/>
    <property type="project" value="UniProtKB-EC"/>
</dbReference>
<evidence type="ECO:0000256" key="3">
    <source>
        <dbReference type="ARBA" id="ARBA00008636"/>
    </source>
</evidence>
<dbReference type="STRING" id="1121448.DGI_2887"/>
<dbReference type="AlphaFoldDB" id="T2GEM9"/>
<dbReference type="EMBL" id="CP006585">
    <property type="protein sequence ID" value="AGW14614.1"/>
    <property type="molecule type" value="Genomic_DNA"/>
</dbReference>
<evidence type="ECO:0000256" key="6">
    <source>
        <dbReference type="ARBA" id="ARBA00022485"/>
    </source>
</evidence>
<evidence type="ECO:0000256" key="2">
    <source>
        <dbReference type="ARBA" id="ARBA00004742"/>
    </source>
</evidence>
<keyword evidence="9" id="KW-0411">Iron-sulfur</keyword>
<evidence type="ECO:0000256" key="11">
    <source>
        <dbReference type="ARBA" id="ARBA00049406"/>
    </source>
</evidence>
<dbReference type="OrthoDB" id="9805537at2"/>
<dbReference type="InterPro" id="IPR004644">
    <property type="entry name" value="Fe-S_L-Ser_mono"/>
</dbReference>
<comment type="catalytic activity">
    <reaction evidence="11">
        <text>L-serine = pyruvate + NH4(+)</text>
        <dbReference type="Rhea" id="RHEA:19169"/>
        <dbReference type="ChEBI" id="CHEBI:15361"/>
        <dbReference type="ChEBI" id="CHEBI:28938"/>
        <dbReference type="ChEBI" id="CHEBI:33384"/>
        <dbReference type="EC" id="4.3.1.17"/>
    </reaction>
</comment>
<dbReference type="PATRIC" id="fig|1121448.10.peg.2850"/>
<comment type="pathway">
    <text evidence="2">Carbohydrate biosynthesis; gluconeogenesis.</text>
</comment>
<keyword evidence="10" id="KW-0456">Lyase</keyword>
<dbReference type="GO" id="GO:0051539">
    <property type="term" value="F:4 iron, 4 sulfur cluster binding"/>
    <property type="evidence" value="ECO:0007669"/>
    <property type="project" value="UniProtKB-KW"/>
</dbReference>
<evidence type="ECO:0000313" key="15">
    <source>
        <dbReference type="Proteomes" id="UP000016587"/>
    </source>
</evidence>
<keyword evidence="5" id="KW-0312">Gluconeogenesis</keyword>
<evidence type="ECO:0000256" key="5">
    <source>
        <dbReference type="ARBA" id="ARBA00022432"/>
    </source>
</evidence>
<keyword evidence="15" id="KW-1185">Reference proteome</keyword>
<dbReference type="InterPro" id="IPR005130">
    <property type="entry name" value="Ser_deHydtase-like_asu"/>
</dbReference>
<evidence type="ECO:0000256" key="8">
    <source>
        <dbReference type="ARBA" id="ARBA00023004"/>
    </source>
</evidence>
<reference evidence="14 15" key="1">
    <citation type="journal article" date="2013" name="J. Bacteriol.">
        <title>Roles of HynAB and Ech, the only two hydrogenases found in the model sulfate reducer Desulfovibrio gigas.</title>
        <authorList>
            <person name="Morais-Silva F.O."/>
            <person name="Santos C.I."/>
            <person name="Rodrigues R."/>
            <person name="Pereira I.A."/>
            <person name="Rodrigues-Pousada C."/>
        </authorList>
    </citation>
    <scope>NUCLEOTIDE SEQUENCE [LARGE SCALE GENOMIC DNA]</scope>
    <source>
        <strain evidence="15">ATCC 19364 / DSM 1382 / NCIMB 9332 / VKM B-1759</strain>
    </source>
</reference>
<gene>
    <name evidence="14" type="ORF">DGI_2887</name>
</gene>
<dbReference type="Pfam" id="PF03315">
    <property type="entry name" value="SDH_beta"/>
    <property type="match status" value="1"/>
</dbReference>
<comment type="similarity">
    <text evidence="3">Belongs to the iron-sulfur dependent L-serine dehydratase family.</text>
</comment>
<name>T2GEM9_MEGG1</name>
<evidence type="ECO:0000256" key="10">
    <source>
        <dbReference type="ARBA" id="ARBA00023239"/>
    </source>
</evidence>
<dbReference type="GO" id="GO:0006094">
    <property type="term" value="P:gluconeogenesis"/>
    <property type="evidence" value="ECO:0007669"/>
    <property type="project" value="UniProtKB-KW"/>
</dbReference>
<keyword evidence="6" id="KW-0004">4Fe-4S</keyword>
<evidence type="ECO:0000256" key="7">
    <source>
        <dbReference type="ARBA" id="ARBA00022723"/>
    </source>
</evidence>
<dbReference type="HOGENOM" id="CLU_022305_0_1_7"/>
<dbReference type="KEGG" id="dgg:DGI_2887"/>
<dbReference type="RefSeq" id="WP_021761666.1">
    <property type="nucleotide sequence ID" value="NC_022444.1"/>
</dbReference>
<evidence type="ECO:0000256" key="4">
    <source>
        <dbReference type="ARBA" id="ARBA00012093"/>
    </source>
</evidence>
<proteinExistence type="inferred from homology"/>
<dbReference type="GO" id="GO:0046872">
    <property type="term" value="F:metal ion binding"/>
    <property type="evidence" value="ECO:0007669"/>
    <property type="project" value="UniProtKB-KW"/>
</dbReference>
<organism evidence="14 15">
    <name type="scientific">Megalodesulfovibrio gigas (strain ATCC 19364 / DSM 1382 / NCIMB 9332 / VKM B-1759)</name>
    <name type="common">Desulfovibrio gigas</name>
    <dbReference type="NCBI Taxonomy" id="1121448"/>
    <lineage>
        <taxon>Bacteria</taxon>
        <taxon>Pseudomonadati</taxon>
        <taxon>Thermodesulfobacteriota</taxon>
        <taxon>Desulfovibrionia</taxon>
        <taxon>Desulfovibrionales</taxon>
        <taxon>Desulfovibrionaceae</taxon>
        <taxon>Megalodesulfovibrio</taxon>
    </lineage>
</organism>
<evidence type="ECO:0000313" key="14">
    <source>
        <dbReference type="EMBL" id="AGW14614.1"/>
    </source>
</evidence>
<dbReference type="SUPFAM" id="SSF143548">
    <property type="entry name" value="Serine metabolism enzymes domain"/>
    <property type="match status" value="1"/>
</dbReference>
<keyword evidence="7" id="KW-0479">Metal-binding</keyword>
<evidence type="ECO:0000259" key="13">
    <source>
        <dbReference type="Pfam" id="PF03315"/>
    </source>
</evidence>
<evidence type="ECO:0000256" key="9">
    <source>
        <dbReference type="ARBA" id="ARBA00023014"/>
    </source>
</evidence>
<protein>
    <recommendedName>
        <fullName evidence="4">L-serine ammonia-lyase</fullName>
        <ecNumber evidence="4">4.3.1.17</ecNumber>
    </recommendedName>
</protein>
<dbReference type="Gene3D" id="3.30.1330.90">
    <property type="entry name" value="D-3-phosphoglycerate dehydrogenase, domain 3"/>
    <property type="match status" value="1"/>
</dbReference>
<dbReference type="InterPro" id="IPR029009">
    <property type="entry name" value="ASB_dom_sf"/>
</dbReference>
<keyword evidence="8" id="KW-0408">Iron</keyword>
<dbReference type="EC" id="4.3.1.17" evidence="4"/>
<dbReference type="InterPro" id="IPR051318">
    <property type="entry name" value="Fe-S_L-Ser"/>
</dbReference>
<dbReference type="PANTHER" id="PTHR30182:SF1">
    <property type="entry name" value="L-SERINE DEHYDRATASE 1"/>
    <property type="match status" value="1"/>
</dbReference>
<dbReference type="PANTHER" id="PTHR30182">
    <property type="entry name" value="L-SERINE DEHYDRATASE"/>
    <property type="match status" value="1"/>
</dbReference>
<sequence>MDRRTFLKSTLATPVAITVATAGTGFLGAQCAHARGIPASAFPGLPKDIHYPGPPAGTITTSITDLYKIGPGPSSSHTLAPLRIASDFRSLLESLPANQLAAAERIAAHLFGSLSSTGKGHRTDRAILAGLLGQKPETCDPAVMDALADESRHHQISIAEKVFTVGHDIIVWDRVEHDFPFSNTLIMTVRGKDGTELVSREYYSTGGGFFSWKEQPVQPRGKPVHAYGSMTAFTAVAAKTGKALHEIMRENEMAIMGCTPAAIDAHLDLVLDTMLEGVELGLREDGLLPGPFEFHRKARRIHEQAQTMPGPDAFMQLLSSYALAVSEGNAAGRLAVTAPTLGSAGTVPALVYVMHKHLNLPREAMRKGLLAAALVGFLCKNNASVAGAEVGCQGEIGVASSMAAAMVAYASAAPLAVTEMAATIALEHHLGMSCDPVGGFVLIPCIERNAFGALKAYNAWLMAKNEIASQHWEDLDRVIMAMLQTGKALPAAFKEMGTAGLGMTMVDC</sequence>
<evidence type="ECO:0000259" key="12">
    <source>
        <dbReference type="Pfam" id="PF03313"/>
    </source>
</evidence>
<accession>T2GEM9</accession>
<dbReference type="Pfam" id="PF03313">
    <property type="entry name" value="SDH_alpha"/>
    <property type="match status" value="1"/>
</dbReference>